<dbReference type="Proteomes" id="UP001139263">
    <property type="component" value="Unassembled WGS sequence"/>
</dbReference>
<dbReference type="AlphaFoldDB" id="A0A9X1V9Q2"/>
<comment type="caution">
    <text evidence="1">The sequence shown here is derived from an EMBL/GenBank/DDBJ whole genome shotgun (WGS) entry which is preliminary data.</text>
</comment>
<evidence type="ECO:0000313" key="2">
    <source>
        <dbReference type="Proteomes" id="UP001139263"/>
    </source>
</evidence>
<gene>
    <name evidence="1" type="ORF">MM817_02531</name>
</gene>
<accession>A0A9X1V9Q2</accession>
<dbReference type="InterPro" id="IPR029057">
    <property type="entry name" value="PRTase-like"/>
</dbReference>
<protein>
    <submittedName>
        <fullName evidence="1">Uncharacterized protein</fullName>
    </submittedName>
</protein>
<dbReference type="RefSeq" id="WP_241715714.1">
    <property type="nucleotide sequence ID" value="NZ_JALBUF010000010.1"/>
</dbReference>
<keyword evidence="2" id="KW-1185">Reference proteome</keyword>
<sequence>MTINIQDRLLERLIQTGAIRVRKNENDMAFWYTSCIPGPYYINVEKIIGPHIASHLLPQITKILSSQMNNREKAMSISHMIIDQLNHDMNYLETISLLTEFYQSKTSLLPQAISGGERRDWFFSVPFAEIMGIPHLFLLKNGDYWCLDNNDHLTNQNWNDMNILHVSDIINTATSYTRYWLPTLKNVGVSLQETLTVVIRGLPGRQKLEQNGVRITTPLDLDEAVFVEACKKNLISQFTLSDILLYMESPRLWTHNFLNHCERLLIDQVAVMDETQQLRIQTFINNDLYEFAQDFPLLFSAHEQGGELNVCKDR</sequence>
<dbReference type="Gene3D" id="3.40.50.2020">
    <property type="match status" value="1"/>
</dbReference>
<evidence type="ECO:0000313" key="1">
    <source>
        <dbReference type="EMBL" id="MCI0184236.1"/>
    </source>
</evidence>
<proteinExistence type="predicted"/>
<dbReference type="EMBL" id="JALBUF010000010">
    <property type="protein sequence ID" value="MCI0184236.1"/>
    <property type="molecule type" value="Genomic_DNA"/>
</dbReference>
<organism evidence="1 2">
    <name type="scientific">Sulfoacidibacillus ferrooxidans</name>
    <dbReference type="NCBI Taxonomy" id="2005001"/>
    <lineage>
        <taxon>Bacteria</taxon>
        <taxon>Bacillati</taxon>
        <taxon>Bacillota</taxon>
        <taxon>Bacilli</taxon>
        <taxon>Bacillales</taxon>
        <taxon>Alicyclobacillaceae</taxon>
        <taxon>Sulfoacidibacillus</taxon>
    </lineage>
</organism>
<reference evidence="1" key="1">
    <citation type="submission" date="2022-03" db="EMBL/GenBank/DDBJ databases">
        <title>Draft Genome Sequence of Firmicute Strain S0AB, a Heterotrophic Iron/Sulfur-Oxidizing Extreme Acidophile.</title>
        <authorList>
            <person name="Vergara E."/>
            <person name="Pakostova E."/>
            <person name="Johnson D.B."/>
            <person name="Holmes D.S."/>
        </authorList>
    </citation>
    <scope>NUCLEOTIDE SEQUENCE</scope>
    <source>
        <strain evidence="1">S0AB</strain>
    </source>
</reference>
<name>A0A9X1V9Q2_9BACL</name>